<dbReference type="Pfam" id="PF02743">
    <property type="entry name" value="dCache_1"/>
    <property type="match status" value="1"/>
</dbReference>
<evidence type="ECO:0000313" key="10">
    <source>
        <dbReference type="Proteomes" id="UP001212602"/>
    </source>
</evidence>
<dbReference type="GO" id="GO:0043709">
    <property type="term" value="P:cell adhesion involved in single-species biofilm formation"/>
    <property type="evidence" value="ECO:0007669"/>
    <property type="project" value="TreeGrafter"/>
</dbReference>
<dbReference type="EMBL" id="JAQIPB010000001">
    <property type="protein sequence ID" value="MDA7415023.1"/>
    <property type="molecule type" value="Genomic_DNA"/>
</dbReference>
<name>A0AAE3N519_9BURK</name>
<dbReference type="CDD" id="cd12915">
    <property type="entry name" value="PDC2_DGC_like"/>
    <property type="match status" value="1"/>
</dbReference>
<comment type="subcellular location">
    <subcellularLocation>
        <location evidence="1">Cell membrane</location>
        <topology evidence="1">Multi-pass membrane protein</topology>
    </subcellularLocation>
</comment>
<dbReference type="GO" id="GO:1902201">
    <property type="term" value="P:negative regulation of bacterial-type flagellum-dependent cell motility"/>
    <property type="evidence" value="ECO:0007669"/>
    <property type="project" value="TreeGrafter"/>
</dbReference>
<dbReference type="CDD" id="cd01949">
    <property type="entry name" value="GGDEF"/>
    <property type="match status" value="1"/>
</dbReference>
<dbReference type="InterPro" id="IPR043128">
    <property type="entry name" value="Rev_trsase/Diguanyl_cyclase"/>
</dbReference>
<dbReference type="CDD" id="cd12914">
    <property type="entry name" value="PDC1_DGC_like"/>
    <property type="match status" value="1"/>
</dbReference>
<feature type="transmembrane region" description="Helical" evidence="7">
    <location>
        <begin position="297"/>
        <end position="315"/>
    </location>
</feature>
<dbReference type="Pfam" id="PF00990">
    <property type="entry name" value="GGDEF"/>
    <property type="match status" value="1"/>
</dbReference>
<evidence type="ECO:0000256" key="5">
    <source>
        <dbReference type="ARBA" id="ARBA00022989"/>
    </source>
</evidence>
<dbReference type="PANTHER" id="PTHR45138">
    <property type="entry name" value="REGULATORY COMPONENTS OF SENSORY TRANSDUCTION SYSTEM"/>
    <property type="match status" value="1"/>
</dbReference>
<gene>
    <name evidence="9" type="ORF">PGB34_01475</name>
</gene>
<dbReference type="InterPro" id="IPR000160">
    <property type="entry name" value="GGDEF_dom"/>
</dbReference>
<dbReference type="Proteomes" id="UP001212602">
    <property type="component" value="Unassembled WGS sequence"/>
</dbReference>
<dbReference type="FunFam" id="3.30.70.270:FF:000001">
    <property type="entry name" value="Diguanylate cyclase domain protein"/>
    <property type="match status" value="1"/>
</dbReference>
<dbReference type="GO" id="GO:0052621">
    <property type="term" value="F:diguanylate cyclase activity"/>
    <property type="evidence" value="ECO:0007669"/>
    <property type="project" value="UniProtKB-EC"/>
</dbReference>
<evidence type="ECO:0000256" key="1">
    <source>
        <dbReference type="ARBA" id="ARBA00004651"/>
    </source>
</evidence>
<dbReference type="AlphaFoldDB" id="A0AAE3N519"/>
<organism evidence="9 10">
    <name type="scientific">Xenophilus arseniciresistens</name>
    <dbReference type="NCBI Taxonomy" id="1283306"/>
    <lineage>
        <taxon>Bacteria</taxon>
        <taxon>Pseudomonadati</taxon>
        <taxon>Pseudomonadota</taxon>
        <taxon>Betaproteobacteria</taxon>
        <taxon>Burkholderiales</taxon>
        <taxon>Comamonadaceae</taxon>
        <taxon>Xenophilus</taxon>
    </lineage>
</organism>
<evidence type="ECO:0000256" key="3">
    <source>
        <dbReference type="ARBA" id="ARBA00022475"/>
    </source>
</evidence>
<dbReference type="SUPFAM" id="SSF55073">
    <property type="entry name" value="Nucleotide cyclase"/>
    <property type="match status" value="1"/>
</dbReference>
<keyword evidence="10" id="KW-1185">Reference proteome</keyword>
<dbReference type="PROSITE" id="PS50887">
    <property type="entry name" value="GGDEF"/>
    <property type="match status" value="1"/>
</dbReference>
<accession>A0AAE3N519</accession>
<dbReference type="Gene3D" id="3.30.450.20">
    <property type="entry name" value="PAS domain"/>
    <property type="match status" value="2"/>
</dbReference>
<evidence type="ECO:0000259" key="8">
    <source>
        <dbReference type="PROSITE" id="PS50887"/>
    </source>
</evidence>
<evidence type="ECO:0000313" key="9">
    <source>
        <dbReference type="EMBL" id="MDA7415023.1"/>
    </source>
</evidence>
<keyword evidence="4 7" id="KW-0812">Transmembrane</keyword>
<keyword evidence="6 7" id="KW-0472">Membrane</keyword>
<protein>
    <recommendedName>
        <fullName evidence="2">diguanylate cyclase</fullName>
        <ecNumber evidence="2">2.7.7.65</ecNumber>
    </recommendedName>
</protein>
<reference evidence="9" key="1">
    <citation type="submission" date="2023-01" db="EMBL/GenBank/DDBJ databases">
        <title>Xenophilus mangrovi sp. nov., isolated from soil of Mangrove nature reserve.</title>
        <authorList>
            <person name="Xu S."/>
            <person name="Liu Z."/>
            <person name="Xu Y."/>
        </authorList>
    </citation>
    <scope>NUCLEOTIDE SEQUENCE</scope>
    <source>
        <strain evidence="9">YW8</strain>
    </source>
</reference>
<dbReference type="PANTHER" id="PTHR45138:SF24">
    <property type="entry name" value="DIGUANYLATE CYCLASE DGCC-RELATED"/>
    <property type="match status" value="1"/>
</dbReference>
<feature type="domain" description="GGDEF" evidence="8">
    <location>
        <begin position="376"/>
        <end position="506"/>
    </location>
</feature>
<dbReference type="GO" id="GO:0005886">
    <property type="term" value="C:plasma membrane"/>
    <property type="evidence" value="ECO:0007669"/>
    <property type="project" value="UniProtKB-SubCell"/>
</dbReference>
<keyword evidence="3" id="KW-1003">Cell membrane</keyword>
<evidence type="ECO:0000256" key="4">
    <source>
        <dbReference type="ARBA" id="ARBA00022692"/>
    </source>
</evidence>
<dbReference type="Gene3D" id="3.30.70.270">
    <property type="match status" value="1"/>
</dbReference>
<keyword evidence="9" id="KW-0548">Nucleotidyltransferase</keyword>
<dbReference type="SMART" id="SM00267">
    <property type="entry name" value="GGDEF"/>
    <property type="match status" value="1"/>
</dbReference>
<sequence length="506" mass="54452">MSFFRSSDFRRREAGVVRLARVFVLFVSAVILGASAWMAWRGHADREQQIVQANANLASAVAQQLDALIGDTQNLLGNVAFALDQQALTAEALARIQPNLVNAVAQVRQLGGLFIFDAQGRAVVHTQPQALDDLDVRSRDYFVHHRESLSESVHIGEPLLGSISGRWLIPISRRLNDPAGAFTGVVLATLSVHELHALLAAYDVGQQGAIALLDKKGTVLLRRPLHEADLGRSIAGSEVHAQLLGRSQGTVRAASPIDGVQRLITFQHLRHYPLYVTVSLSTHEAFRSWRQSAVMQTAWAVVLCAMVGGSGIYLVRVIRRRARAEADSRQARVALEAANLKLDHMARHDGLTGLANRRHFDAEIERLLAPGRSPGAAVALLMIDVDHFKAYNDTHGHLAGDECLIRVAQAVRHLAVSSGGLAARFGGEELAVLLEAHPCPAAVAQEIRRAVEALRIGTAADPAARITVSIGIAVAAPGQGPAQLIARADGALYAAKRGGRNRIEQA</sequence>
<dbReference type="InterPro" id="IPR033479">
    <property type="entry name" value="dCache_1"/>
</dbReference>
<dbReference type="InterPro" id="IPR050469">
    <property type="entry name" value="Diguanylate_Cyclase"/>
</dbReference>
<evidence type="ECO:0000256" key="7">
    <source>
        <dbReference type="SAM" id="Phobius"/>
    </source>
</evidence>
<evidence type="ECO:0000256" key="2">
    <source>
        <dbReference type="ARBA" id="ARBA00012528"/>
    </source>
</evidence>
<evidence type="ECO:0000256" key="6">
    <source>
        <dbReference type="ARBA" id="ARBA00023136"/>
    </source>
</evidence>
<feature type="transmembrane region" description="Helical" evidence="7">
    <location>
        <begin position="20"/>
        <end position="40"/>
    </location>
</feature>
<keyword evidence="9" id="KW-0808">Transferase</keyword>
<dbReference type="InterPro" id="IPR029787">
    <property type="entry name" value="Nucleotide_cyclase"/>
</dbReference>
<keyword evidence="5 7" id="KW-1133">Transmembrane helix</keyword>
<proteinExistence type="predicted"/>
<comment type="caution">
    <text evidence="9">The sequence shown here is derived from an EMBL/GenBank/DDBJ whole genome shotgun (WGS) entry which is preliminary data.</text>
</comment>
<dbReference type="NCBIfam" id="TIGR00254">
    <property type="entry name" value="GGDEF"/>
    <property type="match status" value="1"/>
</dbReference>
<dbReference type="EC" id="2.7.7.65" evidence="2"/>
<dbReference type="RefSeq" id="WP_271426292.1">
    <property type="nucleotide sequence ID" value="NZ_JAQIPB010000001.1"/>
</dbReference>